<reference evidence="1 2" key="1">
    <citation type="submission" date="2016-07" db="EMBL/GenBank/DDBJ databases">
        <title>Draft genome of Scalindua rubra, obtained from a brine-seawater interface in the Red Sea, sheds light on salt adaptation in anammox bacteria.</title>
        <authorList>
            <person name="Speth D.R."/>
            <person name="Lagkouvardos I."/>
            <person name="Wang Y."/>
            <person name="Qian P.-Y."/>
            <person name="Dutilh B.E."/>
            <person name="Jetten M.S."/>
        </authorList>
    </citation>
    <scope>NUCLEOTIDE SEQUENCE [LARGE SCALE GENOMIC DNA]</scope>
    <source>
        <strain evidence="1">BSI-1</strain>
    </source>
</reference>
<proteinExistence type="predicted"/>
<dbReference type="AlphaFoldDB" id="A0A1E3X9K5"/>
<name>A0A1E3X9K5_9BACT</name>
<organism evidence="1 2">
    <name type="scientific">Candidatus Scalindua rubra</name>
    <dbReference type="NCBI Taxonomy" id="1872076"/>
    <lineage>
        <taxon>Bacteria</taxon>
        <taxon>Pseudomonadati</taxon>
        <taxon>Planctomycetota</taxon>
        <taxon>Candidatus Brocadiia</taxon>
        <taxon>Candidatus Brocadiales</taxon>
        <taxon>Candidatus Scalinduaceae</taxon>
        <taxon>Candidatus Scalindua</taxon>
    </lineage>
</organism>
<dbReference type="Proteomes" id="UP000094056">
    <property type="component" value="Unassembled WGS sequence"/>
</dbReference>
<accession>A0A1E3X9K5</accession>
<sequence length="66" mass="7766">MSRDFTGIAFYDCKRINPFIIKVDSRIEPHPFKPEDFTRDDLFVDQILKEGIEILLMITGISNEIY</sequence>
<dbReference type="GO" id="GO:0016740">
    <property type="term" value="F:transferase activity"/>
    <property type="evidence" value="ECO:0007669"/>
    <property type="project" value="UniProtKB-KW"/>
</dbReference>
<comment type="caution">
    <text evidence="1">The sequence shown here is derived from an EMBL/GenBank/DDBJ whole genome shotgun (WGS) entry which is preliminary data.</text>
</comment>
<evidence type="ECO:0000313" key="1">
    <source>
        <dbReference type="EMBL" id="ODS32306.1"/>
    </source>
</evidence>
<keyword evidence="1" id="KW-0808">Transferase</keyword>
<evidence type="ECO:0000313" key="2">
    <source>
        <dbReference type="Proteomes" id="UP000094056"/>
    </source>
</evidence>
<protein>
    <submittedName>
        <fullName evidence="1">Nucleotidyltransferase</fullName>
    </submittedName>
</protein>
<dbReference type="EMBL" id="MAYW01000068">
    <property type="protein sequence ID" value="ODS32306.1"/>
    <property type="molecule type" value="Genomic_DNA"/>
</dbReference>
<gene>
    <name evidence="1" type="ORF">SCARUB_02554</name>
</gene>